<dbReference type="EMBL" id="CAGKOT010000031">
    <property type="protein sequence ID" value="CAB5372891.1"/>
    <property type="molecule type" value="Genomic_DNA"/>
</dbReference>
<accession>A0A915ZG06</accession>
<keyword evidence="6 10" id="KW-0456">Lyase</keyword>
<dbReference type="GO" id="GO:0015976">
    <property type="term" value="P:carbon utilization"/>
    <property type="evidence" value="ECO:0007669"/>
    <property type="project" value="InterPro"/>
</dbReference>
<dbReference type="PANTHER" id="PTHR11002:SF76">
    <property type="entry name" value="CARBONIC ANHYDRASE"/>
    <property type="match status" value="1"/>
</dbReference>
<sequence length="220" mass="24707">MLLRNESTDMTEKLFANNKEWAKSITNENPDFFINSSKGQSPKIVWFGCSDSRVPVETIVKSGPGEIFVHRNIANQFHHSDLNSLSVLEYAVKFLEVEHVVVCGHYGCGGVICSMGSSQHGLVDNWIRGIKDVYRNNKNSVESCGSDKEKADLLVELNVKQQVQNISATDIVQTAWAKGKKLKIHGWAYQLDTGLLKDLKVDICGEQDLKDQIYKYKISN</sequence>
<dbReference type="Pfam" id="PF00484">
    <property type="entry name" value="Pro_CA"/>
    <property type="match status" value="1"/>
</dbReference>
<dbReference type="GO" id="GO:0071244">
    <property type="term" value="P:cellular response to carbon dioxide"/>
    <property type="evidence" value="ECO:0007669"/>
    <property type="project" value="TreeGrafter"/>
</dbReference>
<dbReference type="AlphaFoldDB" id="A0A915ZG06"/>
<dbReference type="PANTHER" id="PTHR11002">
    <property type="entry name" value="CARBONIC ANHYDRASE"/>
    <property type="match status" value="1"/>
</dbReference>
<evidence type="ECO:0000256" key="4">
    <source>
        <dbReference type="ARBA" id="ARBA00022723"/>
    </source>
</evidence>
<evidence type="ECO:0000256" key="3">
    <source>
        <dbReference type="ARBA" id="ARBA00014628"/>
    </source>
</evidence>
<protein>
    <recommendedName>
        <fullName evidence="3 10">Carbonic anhydrase</fullName>
        <ecNumber evidence="2 10">4.2.1.1</ecNumber>
    </recommendedName>
    <alternativeName>
        <fullName evidence="7 10">Carbonate dehydratase</fullName>
    </alternativeName>
</protein>
<dbReference type="Gene3D" id="3.40.1050.10">
    <property type="entry name" value="Carbonic anhydrase"/>
    <property type="match status" value="1"/>
</dbReference>
<evidence type="ECO:0000256" key="1">
    <source>
        <dbReference type="ARBA" id="ARBA00006217"/>
    </source>
</evidence>
<name>A0A915ZG06_9GLOM</name>
<evidence type="ECO:0000256" key="6">
    <source>
        <dbReference type="ARBA" id="ARBA00023239"/>
    </source>
</evidence>
<evidence type="ECO:0000256" key="9">
    <source>
        <dbReference type="PIRSR" id="PIRSR601765-1"/>
    </source>
</evidence>
<dbReference type="VEuPathDB" id="FungiDB:RhiirFUN_020167"/>
<gene>
    <name evidence="11" type="ORF">CHRIB12_LOCUS13778</name>
</gene>
<dbReference type="OrthoDB" id="10248475at2759"/>
<dbReference type="InterPro" id="IPR015892">
    <property type="entry name" value="Carbonic_anhydrase_CS"/>
</dbReference>
<dbReference type="SUPFAM" id="SSF53056">
    <property type="entry name" value="beta-carbonic anhydrase, cab"/>
    <property type="match status" value="1"/>
</dbReference>
<keyword evidence="5 9" id="KW-0862">Zinc</keyword>
<dbReference type="GO" id="GO:0004089">
    <property type="term" value="F:carbonate dehydratase activity"/>
    <property type="evidence" value="ECO:0007669"/>
    <property type="project" value="UniProtKB-UniRule"/>
</dbReference>
<dbReference type="InterPro" id="IPR036874">
    <property type="entry name" value="Carbonic_anhydrase_sf"/>
</dbReference>
<evidence type="ECO:0000256" key="2">
    <source>
        <dbReference type="ARBA" id="ARBA00012925"/>
    </source>
</evidence>
<dbReference type="Proteomes" id="UP000684084">
    <property type="component" value="Unassembled WGS sequence"/>
</dbReference>
<organism evidence="11 12">
    <name type="scientific">Rhizophagus irregularis</name>
    <dbReference type="NCBI Taxonomy" id="588596"/>
    <lineage>
        <taxon>Eukaryota</taxon>
        <taxon>Fungi</taxon>
        <taxon>Fungi incertae sedis</taxon>
        <taxon>Mucoromycota</taxon>
        <taxon>Glomeromycotina</taxon>
        <taxon>Glomeromycetes</taxon>
        <taxon>Glomerales</taxon>
        <taxon>Glomeraceae</taxon>
        <taxon>Rhizophagus</taxon>
    </lineage>
</organism>
<reference evidence="11" key="1">
    <citation type="submission" date="2020-05" db="EMBL/GenBank/DDBJ databases">
        <authorList>
            <person name="Rincon C."/>
            <person name="Sanders R I."/>
            <person name="Robbins C."/>
            <person name="Chaturvedi A."/>
        </authorList>
    </citation>
    <scope>NUCLEOTIDE SEQUENCE</scope>
    <source>
        <strain evidence="11">CHB12</strain>
    </source>
</reference>
<comment type="catalytic activity">
    <reaction evidence="8 10">
        <text>hydrogencarbonate + H(+) = CO2 + H2O</text>
        <dbReference type="Rhea" id="RHEA:10748"/>
        <dbReference type="ChEBI" id="CHEBI:15377"/>
        <dbReference type="ChEBI" id="CHEBI:15378"/>
        <dbReference type="ChEBI" id="CHEBI:16526"/>
        <dbReference type="ChEBI" id="CHEBI:17544"/>
        <dbReference type="EC" id="4.2.1.1"/>
    </reaction>
</comment>
<dbReference type="FunFam" id="3.40.1050.10:FF:000001">
    <property type="entry name" value="Carbonic anhydrase"/>
    <property type="match status" value="1"/>
</dbReference>
<keyword evidence="4 9" id="KW-0479">Metal-binding</keyword>
<comment type="function">
    <text evidence="10">Reversible hydration of carbon dioxide.</text>
</comment>
<evidence type="ECO:0000256" key="5">
    <source>
        <dbReference type="ARBA" id="ARBA00022833"/>
    </source>
</evidence>
<evidence type="ECO:0000313" key="11">
    <source>
        <dbReference type="EMBL" id="CAB5372891.1"/>
    </source>
</evidence>
<dbReference type="InterPro" id="IPR001765">
    <property type="entry name" value="Carbonic_anhydrase"/>
</dbReference>
<feature type="binding site" evidence="9">
    <location>
        <position position="105"/>
    </location>
    <ligand>
        <name>Zn(2+)</name>
        <dbReference type="ChEBI" id="CHEBI:29105"/>
    </ligand>
</feature>
<proteinExistence type="inferred from homology"/>
<evidence type="ECO:0000313" key="12">
    <source>
        <dbReference type="Proteomes" id="UP000684084"/>
    </source>
</evidence>
<comment type="similarity">
    <text evidence="1 10">Belongs to the beta-class carbonic anhydrase family.</text>
</comment>
<feature type="binding site" evidence="9">
    <location>
        <position position="49"/>
    </location>
    <ligand>
        <name>Zn(2+)</name>
        <dbReference type="ChEBI" id="CHEBI:29105"/>
    </ligand>
</feature>
<evidence type="ECO:0000256" key="8">
    <source>
        <dbReference type="ARBA" id="ARBA00048348"/>
    </source>
</evidence>
<comment type="caution">
    <text evidence="11">The sequence shown here is derived from an EMBL/GenBank/DDBJ whole genome shotgun (WGS) entry which is preliminary data.</text>
</comment>
<dbReference type="PROSITE" id="PS00705">
    <property type="entry name" value="PROK_CO2_ANHYDRASE_2"/>
    <property type="match status" value="1"/>
</dbReference>
<dbReference type="EC" id="4.2.1.1" evidence="2 10"/>
<dbReference type="GO" id="GO:0034599">
    <property type="term" value="P:cellular response to oxidative stress"/>
    <property type="evidence" value="ECO:0007669"/>
    <property type="project" value="TreeGrafter"/>
</dbReference>
<feature type="binding site" evidence="9">
    <location>
        <position position="108"/>
    </location>
    <ligand>
        <name>Zn(2+)</name>
        <dbReference type="ChEBI" id="CHEBI:29105"/>
    </ligand>
</feature>
<dbReference type="SMART" id="SM00947">
    <property type="entry name" value="Pro_CA"/>
    <property type="match status" value="1"/>
</dbReference>
<comment type="cofactor">
    <cofactor evidence="9">
        <name>Zn(2+)</name>
        <dbReference type="ChEBI" id="CHEBI:29105"/>
    </cofactor>
    <text evidence="9">Binds 1 zinc ion per subunit.</text>
</comment>
<dbReference type="CDD" id="cd00883">
    <property type="entry name" value="beta_CA_cladeA"/>
    <property type="match status" value="1"/>
</dbReference>
<evidence type="ECO:0000256" key="10">
    <source>
        <dbReference type="RuleBase" id="RU003956"/>
    </source>
</evidence>
<dbReference type="GO" id="GO:0008270">
    <property type="term" value="F:zinc ion binding"/>
    <property type="evidence" value="ECO:0007669"/>
    <property type="project" value="UniProtKB-UniRule"/>
</dbReference>
<evidence type="ECO:0000256" key="7">
    <source>
        <dbReference type="ARBA" id="ARBA00031969"/>
    </source>
</evidence>
<feature type="binding site" evidence="9">
    <location>
        <position position="51"/>
    </location>
    <ligand>
        <name>Zn(2+)</name>
        <dbReference type="ChEBI" id="CHEBI:29105"/>
    </ligand>
</feature>